<evidence type="ECO:0000256" key="6">
    <source>
        <dbReference type="ARBA" id="ARBA00022840"/>
    </source>
</evidence>
<name>A0A0M6YBZ4_9HYPH</name>
<comment type="subcellular location">
    <subcellularLocation>
        <location evidence="1">Cell inner membrane</location>
        <topology evidence="1">Peripheral membrane protein</topology>
    </subcellularLocation>
</comment>
<comment type="similarity">
    <text evidence="2">Belongs to the ABC transporter superfamily.</text>
</comment>
<dbReference type="AlphaFoldDB" id="A0A0M6YBZ4"/>
<dbReference type="Pfam" id="PF00005">
    <property type="entry name" value="ABC_tran"/>
    <property type="match status" value="1"/>
</dbReference>
<evidence type="ECO:0000259" key="14">
    <source>
        <dbReference type="PROSITE" id="PS50893"/>
    </source>
</evidence>
<dbReference type="PROSITE" id="PS50893">
    <property type="entry name" value="ABC_TRANSPORTER_2"/>
    <property type="match status" value="1"/>
</dbReference>
<dbReference type="InterPro" id="IPR027417">
    <property type="entry name" value="P-loop_NTPase"/>
</dbReference>
<evidence type="ECO:0000256" key="4">
    <source>
        <dbReference type="ARBA" id="ARBA00022475"/>
    </source>
</evidence>
<dbReference type="SMART" id="SM00382">
    <property type="entry name" value="AAA"/>
    <property type="match status" value="1"/>
</dbReference>
<dbReference type="GO" id="GO:0005524">
    <property type="term" value="F:ATP binding"/>
    <property type="evidence" value="ECO:0007669"/>
    <property type="project" value="UniProtKB-KW"/>
</dbReference>
<dbReference type="RefSeq" id="WP_055660861.1">
    <property type="nucleotide sequence ID" value="NZ_CXST01000004.1"/>
</dbReference>
<evidence type="ECO:0000256" key="7">
    <source>
        <dbReference type="ARBA" id="ARBA00022967"/>
    </source>
</evidence>
<dbReference type="GO" id="GO:0015413">
    <property type="term" value="F:ABC-type nickel transporter activity"/>
    <property type="evidence" value="ECO:0007669"/>
    <property type="project" value="UniProtKB-EC"/>
</dbReference>
<keyword evidence="8" id="KW-0406">Ion transport</keyword>
<accession>A0A0M6YBZ4</accession>
<dbReference type="GO" id="GO:0016887">
    <property type="term" value="F:ATP hydrolysis activity"/>
    <property type="evidence" value="ECO:0007669"/>
    <property type="project" value="InterPro"/>
</dbReference>
<dbReference type="EMBL" id="CXST01000004">
    <property type="protein sequence ID" value="CTQ46787.1"/>
    <property type="molecule type" value="Genomic_DNA"/>
</dbReference>
<protein>
    <recommendedName>
        <fullName evidence="12">Nickel import system ATP-binding protein NikD</fullName>
        <ecNumber evidence="11">7.2.2.11</ecNumber>
    </recommendedName>
</protein>
<dbReference type="InterPro" id="IPR017871">
    <property type="entry name" value="ABC_transporter-like_CS"/>
</dbReference>
<keyword evidence="16" id="KW-1185">Reference proteome</keyword>
<gene>
    <name evidence="15" type="primary">oppD_6</name>
    <name evidence="15" type="ORF">LAL4801_05246</name>
</gene>
<comment type="catalytic activity">
    <reaction evidence="13">
        <text>Ni(2+)(out) + ATP + H2O = Ni(2+)(in) + ADP + phosphate + H(+)</text>
        <dbReference type="Rhea" id="RHEA:15557"/>
        <dbReference type="ChEBI" id="CHEBI:15377"/>
        <dbReference type="ChEBI" id="CHEBI:15378"/>
        <dbReference type="ChEBI" id="CHEBI:30616"/>
        <dbReference type="ChEBI" id="CHEBI:43474"/>
        <dbReference type="ChEBI" id="CHEBI:49786"/>
        <dbReference type="ChEBI" id="CHEBI:456216"/>
        <dbReference type="EC" id="7.2.2.11"/>
    </reaction>
    <physiologicalReaction direction="left-to-right" evidence="13">
        <dbReference type="Rhea" id="RHEA:15558"/>
    </physiologicalReaction>
</comment>
<evidence type="ECO:0000256" key="3">
    <source>
        <dbReference type="ARBA" id="ARBA00022448"/>
    </source>
</evidence>
<evidence type="ECO:0000256" key="11">
    <source>
        <dbReference type="ARBA" id="ARBA00039098"/>
    </source>
</evidence>
<dbReference type="InterPro" id="IPR003439">
    <property type="entry name" value="ABC_transporter-like_ATP-bd"/>
</dbReference>
<evidence type="ECO:0000313" key="16">
    <source>
        <dbReference type="Proteomes" id="UP000048926"/>
    </source>
</evidence>
<evidence type="ECO:0000256" key="2">
    <source>
        <dbReference type="ARBA" id="ARBA00005417"/>
    </source>
</evidence>
<evidence type="ECO:0000313" key="15">
    <source>
        <dbReference type="EMBL" id="CTQ46787.1"/>
    </source>
</evidence>
<dbReference type="SUPFAM" id="SSF52540">
    <property type="entry name" value="P-loop containing nucleoside triphosphate hydrolases"/>
    <property type="match status" value="1"/>
</dbReference>
<dbReference type="Gene3D" id="3.40.50.300">
    <property type="entry name" value="P-loop containing nucleotide triphosphate hydrolases"/>
    <property type="match status" value="1"/>
</dbReference>
<evidence type="ECO:0000256" key="13">
    <source>
        <dbReference type="ARBA" id="ARBA00048610"/>
    </source>
</evidence>
<proteinExistence type="inferred from homology"/>
<evidence type="ECO:0000256" key="1">
    <source>
        <dbReference type="ARBA" id="ARBA00004417"/>
    </source>
</evidence>
<dbReference type="PANTHER" id="PTHR43297">
    <property type="entry name" value="OLIGOPEPTIDE TRANSPORT ATP-BINDING PROTEIN APPD"/>
    <property type="match status" value="1"/>
</dbReference>
<keyword evidence="7" id="KW-1278">Translocase</keyword>
<keyword evidence="6" id="KW-0067">ATP-binding</keyword>
<dbReference type="Proteomes" id="UP000048926">
    <property type="component" value="Unassembled WGS sequence"/>
</dbReference>
<keyword evidence="9" id="KW-0472">Membrane</keyword>
<dbReference type="PROSITE" id="PS00211">
    <property type="entry name" value="ABC_TRANSPORTER_1"/>
    <property type="match status" value="1"/>
</dbReference>
<dbReference type="GO" id="GO:0005886">
    <property type="term" value="C:plasma membrane"/>
    <property type="evidence" value="ECO:0007669"/>
    <property type="project" value="UniProtKB-SubCell"/>
</dbReference>
<dbReference type="InterPro" id="IPR003593">
    <property type="entry name" value="AAA+_ATPase"/>
</dbReference>
<evidence type="ECO:0000256" key="9">
    <source>
        <dbReference type="ARBA" id="ARBA00023136"/>
    </source>
</evidence>
<keyword evidence="4" id="KW-1003">Cell membrane</keyword>
<dbReference type="EC" id="7.2.2.11" evidence="11"/>
<evidence type="ECO:0000256" key="5">
    <source>
        <dbReference type="ARBA" id="ARBA00022741"/>
    </source>
</evidence>
<dbReference type="OrthoDB" id="7374568at2"/>
<comment type="subunit">
    <text evidence="10">The complex is composed of two ATP-binding proteins (NikD and NikE), two transmembrane proteins (NikB and NikC) and a solute-binding protein (NikA).</text>
</comment>
<dbReference type="InterPro" id="IPR050388">
    <property type="entry name" value="ABC_Ni/Peptide_Import"/>
</dbReference>
<feature type="domain" description="ABC transporter" evidence="14">
    <location>
        <begin position="4"/>
        <end position="248"/>
    </location>
</feature>
<evidence type="ECO:0000256" key="12">
    <source>
        <dbReference type="ARBA" id="ARBA00044143"/>
    </source>
</evidence>
<reference evidence="16" key="1">
    <citation type="submission" date="2015-07" db="EMBL/GenBank/DDBJ databases">
        <authorList>
            <person name="Rodrigo-Torres Lidia"/>
            <person name="Arahal R.David."/>
        </authorList>
    </citation>
    <scope>NUCLEOTIDE SEQUENCE [LARGE SCALE GENOMIC DNA]</scope>
    <source>
        <strain evidence="16">CECT 4801</strain>
    </source>
</reference>
<organism evidence="15 16">
    <name type="scientific">Roseibium aggregatum</name>
    <dbReference type="NCBI Taxonomy" id="187304"/>
    <lineage>
        <taxon>Bacteria</taxon>
        <taxon>Pseudomonadati</taxon>
        <taxon>Pseudomonadota</taxon>
        <taxon>Alphaproteobacteria</taxon>
        <taxon>Hyphomicrobiales</taxon>
        <taxon>Stappiaceae</taxon>
        <taxon>Roseibium</taxon>
    </lineage>
</organism>
<sequence length="266" mass="28464">MSFLRLDKVSVGFTRYDGLIHQRELRILEDLSFGVERGELVALIGASGGGKSLLAHAIFGILPTNAVVGGSIRLEGTTLDAALRQRYCGRRMALVPQSLSHLDPMTRCRKQIAWAGQRAGRQLDSGSINTLLVRYGLDEAAANAFPHQLSGGMARRMMMAIATVGDPDLIVADEPTSGLDAENCENVLSRLRTLADAGKAVLLITHSLAEALPFANRVAVMKGGRLDSVEFASDFVGGGEALRSRFARALWSALPQNAFSAAEAKC</sequence>
<keyword evidence="5" id="KW-0547">Nucleotide-binding</keyword>
<keyword evidence="3" id="KW-0813">Transport</keyword>
<evidence type="ECO:0000256" key="10">
    <source>
        <dbReference type="ARBA" id="ARBA00038669"/>
    </source>
</evidence>
<evidence type="ECO:0000256" key="8">
    <source>
        <dbReference type="ARBA" id="ARBA00023065"/>
    </source>
</evidence>
<dbReference type="PANTHER" id="PTHR43297:SF13">
    <property type="entry name" value="NICKEL ABC TRANSPORTER, ATP-BINDING PROTEIN"/>
    <property type="match status" value="1"/>
</dbReference>